<protein>
    <submittedName>
        <fullName evidence="2">Uncharacterized protein</fullName>
    </submittedName>
</protein>
<keyword evidence="1" id="KW-1185">Reference proteome</keyword>
<accession>A0A915J877</accession>
<dbReference type="WBParaSite" id="nRc.2.0.1.t22674-RA">
    <property type="protein sequence ID" value="nRc.2.0.1.t22674-RA"/>
    <property type="gene ID" value="nRc.2.0.1.g22674"/>
</dbReference>
<name>A0A915J877_ROMCU</name>
<dbReference type="AlphaFoldDB" id="A0A915J877"/>
<sequence>MKPTTGSLPLFGLATTETTGELTKFLGYLVPDEPIEQLMPCSVDQSSYNLVLGGRVRLTFVETFNIA</sequence>
<reference evidence="2" key="1">
    <citation type="submission" date="2022-11" db="UniProtKB">
        <authorList>
            <consortium name="WormBaseParasite"/>
        </authorList>
    </citation>
    <scope>IDENTIFICATION</scope>
</reference>
<evidence type="ECO:0000313" key="2">
    <source>
        <dbReference type="WBParaSite" id="nRc.2.0.1.t22674-RA"/>
    </source>
</evidence>
<dbReference type="Proteomes" id="UP000887565">
    <property type="component" value="Unplaced"/>
</dbReference>
<proteinExistence type="predicted"/>
<evidence type="ECO:0000313" key="1">
    <source>
        <dbReference type="Proteomes" id="UP000887565"/>
    </source>
</evidence>
<organism evidence="1 2">
    <name type="scientific">Romanomermis culicivorax</name>
    <name type="common">Nematode worm</name>
    <dbReference type="NCBI Taxonomy" id="13658"/>
    <lineage>
        <taxon>Eukaryota</taxon>
        <taxon>Metazoa</taxon>
        <taxon>Ecdysozoa</taxon>
        <taxon>Nematoda</taxon>
        <taxon>Enoplea</taxon>
        <taxon>Dorylaimia</taxon>
        <taxon>Mermithida</taxon>
        <taxon>Mermithoidea</taxon>
        <taxon>Mermithidae</taxon>
        <taxon>Romanomermis</taxon>
    </lineage>
</organism>